<evidence type="ECO:0000256" key="3">
    <source>
        <dbReference type="SAM" id="MobiDB-lite"/>
    </source>
</evidence>
<keyword evidence="1" id="KW-0880">Kelch repeat</keyword>
<dbReference type="STRING" id="670386.D3BQ54"/>
<keyword evidence="2" id="KW-0677">Repeat</keyword>
<dbReference type="AlphaFoldDB" id="D3BQ54"/>
<dbReference type="EMBL" id="ADBJ01000047">
    <property type="protein sequence ID" value="EFA76274.1"/>
    <property type="molecule type" value="Genomic_DNA"/>
</dbReference>
<evidence type="ECO:0000259" key="4">
    <source>
        <dbReference type="SMART" id="SM00225"/>
    </source>
</evidence>
<evidence type="ECO:0000313" key="6">
    <source>
        <dbReference type="Proteomes" id="UP000001396"/>
    </source>
</evidence>
<dbReference type="Gene3D" id="2.120.10.80">
    <property type="entry name" value="Kelch-type beta propeller"/>
    <property type="match status" value="1"/>
</dbReference>
<dbReference type="PANTHER" id="PTHR11145">
    <property type="entry name" value="BTB/POZ DOMAIN-CONTAINING ADAPTER FOR CUL3-MEDIATED RHOA DEGRADATION PROTEIN FAMILY MEMBER"/>
    <property type="match status" value="1"/>
</dbReference>
<name>D3BQ54_HETP5</name>
<dbReference type="InParanoid" id="D3BQ54"/>
<accession>D3BQ54</accession>
<dbReference type="SMART" id="SM00225">
    <property type="entry name" value="BTB"/>
    <property type="match status" value="1"/>
</dbReference>
<protein>
    <recommendedName>
        <fullName evidence="4">BTB domain-containing protein</fullName>
    </recommendedName>
</protein>
<dbReference type="GO" id="GO:0051260">
    <property type="term" value="P:protein homooligomerization"/>
    <property type="evidence" value="ECO:0007669"/>
    <property type="project" value="InterPro"/>
</dbReference>
<dbReference type="InterPro" id="IPR015915">
    <property type="entry name" value="Kelch-typ_b-propeller"/>
</dbReference>
<comment type="caution">
    <text evidence="5">The sequence shown here is derived from an EMBL/GenBank/DDBJ whole genome shotgun (WGS) entry which is preliminary data.</text>
</comment>
<dbReference type="GeneID" id="31365506"/>
<dbReference type="InterPro" id="IPR011043">
    <property type="entry name" value="Gal_Oxase/kelch_b-propeller"/>
</dbReference>
<evidence type="ECO:0000256" key="2">
    <source>
        <dbReference type="ARBA" id="ARBA00022737"/>
    </source>
</evidence>
<feature type="region of interest" description="Disordered" evidence="3">
    <location>
        <begin position="479"/>
        <end position="512"/>
    </location>
</feature>
<dbReference type="SUPFAM" id="SSF54695">
    <property type="entry name" value="POZ domain"/>
    <property type="match status" value="1"/>
</dbReference>
<gene>
    <name evidence="5" type="ORF">PPL_10035</name>
</gene>
<dbReference type="PANTHER" id="PTHR11145:SF8">
    <property type="entry name" value="RE57120P"/>
    <property type="match status" value="1"/>
</dbReference>
<dbReference type="Pfam" id="PF02214">
    <property type="entry name" value="BTB_2"/>
    <property type="match status" value="1"/>
</dbReference>
<evidence type="ECO:0000256" key="1">
    <source>
        <dbReference type="ARBA" id="ARBA00022441"/>
    </source>
</evidence>
<keyword evidence="6" id="KW-1185">Reference proteome</keyword>
<dbReference type="InterPro" id="IPR003131">
    <property type="entry name" value="T1-type_BTB"/>
</dbReference>
<sequence length="531" mass="61821">MDIIELNVGGKHFMTTLQTLTQYSDSFLGVMFSNRFQLSFDKKGRVFIDRDGDLFHHILSFLRSGSDNVGFTTKDSHFHLIINEFQYFGLLHHLILSSSRPFYQSITPPSKFSFSRVALLSGHIYIFGLRNSAPLVEIYNPLMNRWDSNRTDMFPIRGPYISMALELYACGDTLAELKQYDTKMNKWITVPMKLVNCQDTELIDFSWCTYKEYDKTYQPIQVYRHQQQMISLSPNQQQQHQQLPTSNNNVICNRHISYLLGNERQKLSIYCVDTKYHTVSLVDTLPFAHMSLECACLIVLSNCLYAIGEDYFIEMFDISRNQCCVVNLPLLSTYVHNNNNDQVKLFIKMYKIDNNIQYFNNYSVPKISNAPTTTTTQKWSEVRIKKIRSKSISRMLVEAANSRLRNEETDIGNGGVILARHRIYRSCMAAINDLKTKKLDLTTDGDEYITTILENLKLKKIDADVQNISKSIMRVSTLNNTENNNNNNKKENKYEEQQEQQQQLQKPKRNTVKLKKPLDSIRWYHPLDNIQ</sequence>
<dbReference type="RefSeq" id="XP_020428406.1">
    <property type="nucleotide sequence ID" value="XM_020580821.1"/>
</dbReference>
<organism evidence="5 6">
    <name type="scientific">Heterostelium pallidum (strain ATCC 26659 / Pp 5 / PN500)</name>
    <name type="common">Cellular slime mold</name>
    <name type="synonym">Polysphondylium pallidum</name>
    <dbReference type="NCBI Taxonomy" id="670386"/>
    <lineage>
        <taxon>Eukaryota</taxon>
        <taxon>Amoebozoa</taxon>
        <taxon>Evosea</taxon>
        <taxon>Eumycetozoa</taxon>
        <taxon>Dictyostelia</taxon>
        <taxon>Acytosteliales</taxon>
        <taxon>Acytosteliaceae</taxon>
        <taxon>Heterostelium</taxon>
    </lineage>
</organism>
<dbReference type="InterPro" id="IPR011333">
    <property type="entry name" value="SKP1/BTB/POZ_sf"/>
</dbReference>
<reference evidence="5 6" key="1">
    <citation type="journal article" date="2011" name="Genome Res.">
        <title>Phylogeny-wide analysis of social amoeba genomes highlights ancient origins for complex intercellular communication.</title>
        <authorList>
            <person name="Heidel A.J."/>
            <person name="Lawal H.M."/>
            <person name="Felder M."/>
            <person name="Schilde C."/>
            <person name="Helps N.R."/>
            <person name="Tunggal B."/>
            <person name="Rivero F."/>
            <person name="John U."/>
            <person name="Schleicher M."/>
            <person name="Eichinger L."/>
            <person name="Platzer M."/>
            <person name="Noegel A.A."/>
            <person name="Schaap P."/>
            <person name="Gloeckner G."/>
        </authorList>
    </citation>
    <scope>NUCLEOTIDE SEQUENCE [LARGE SCALE GENOMIC DNA]</scope>
    <source>
        <strain evidence="6">ATCC 26659 / Pp 5 / PN500</strain>
    </source>
</reference>
<dbReference type="InterPro" id="IPR045068">
    <property type="entry name" value="BACURD1-3"/>
</dbReference>
<feature type="domain" description="BTB" evidence="4">
    <location>
        <begin position="2"/>
        <end position="106"/>
    </location>
</feature>
<proteinExistence type="predicted"/>
<dbReference type="Proteomes" id="UP000001396">
    <property type="component" value="Unassembled WGS sequence"/>
</dbReference>
<dbReference type="Gene3D" id="3.30.710.10">
    <property type="entry name" value="Potassium Channel Kv1.1, Chain A"/>
    <property type="match status" value="1"/>
</dbReference>
<dbReference type="SUPFAM" id="SSF50965">
    <property type="entry name" value="Galactose oxidase, central domain"/>
    <property type="match status" value="1"/>
</dbReference>
<evidence type="ECO:0000313" key="5">
    <source>
        <dbReference type="EMBL" id="EFA76274.1"/>
    </source>
</evidence>
<dbReference type="InterPro" id="IPR000210">
    <property type="entry name" value="BTB/POZ_dom"/>
</dbReference>